<dbReference type="Pfam" id="PF01052">
    <property type="entry name" value="FliMN_C"/>
    <property type="match status" value="1"/>
</dbReference>
<dbReference type="InterPro" id="IPR028976">
    <property type="entry name" value="CheC-like_sf"/>
</dbReference>
<feature type="domain" description="Flagellar motor switch protein FliN-like C-terminal" evidence="11">
    <location>
        <begin position="232"/>
        <end position="293"/>
    </location>
</feature>
<dbReference type="GO" id="GO:0005886">
    <property type="term" value="C:plasma membrane"/>
    <property type="evidence" value="ECO:0007669"/>
    <property type="project" value="UniProtKB-SubCell"/>
</dbReference>
<dbReference type="Proteomes" id="UP000298688">
    <property type="component" value="Chromosome"/>
</dbReference>
<dbReference type="OrthoDB" id="6553180at2"/>
<dbReference type="GO" id="GO:0009425">
    <property type="term" value="C:bacterial-type flagellum basal body"/>
    <property type="evidence" value="ECO:0007669"/>
    <property type="project" value="UniProtKB-SubCell"/>
</dbReference>
<evidence type="ECO:0000256" key="7">
    <source>
        <dbReference type="ARBA" id="ARBA00022779"/>
    </source>
</evidence>
<evidence type="ECO:0000256" key="4">
    <source>
        <dbReference type="ARBA" id="ARBA00021898"/>
    </source>
</evidence>
<keyword evidence="12" id="KW-0282">Flagellum</keyword>
<evidence type="ECO:0000256" key="9">
    <source>
        <dbReference type="ARBA" id="ARBA00023143"/>
    </source>
</evidence>
<dbReference type="RefSeq" id="WP_158336878.1">
    <property type="nucleotide sequence ID" value="NZ_CP034858.1"/>
</dbReference>
<dbReference type="GO" id="GO:0071978">
    <property type="term" value="P:bacterial-type flagellum-dependent swarming motility"/>
    <property type="evidence" value="ECO:0007669"/>
    <property type="project" value="TreeGrafter"/>
</dbReference>
<evidence type="ECO:0000313" key="13">
    <source>
        <dbReference type="Proteomes" id="UP000298688"/>
    </source>
</evidence>
<keyword evidence="5" id="KW-1003">Cell membrane</keyword>
<comment type="similarity">
    <text evidence="3">Belongs to the FliM family.</text>
</comment>
<dbReference type="InterPro" id="IPR036429">
    <property type="entry name" value="SpoA-like_sf"/>
</dbReference>
<evidence type="ECO:0000256" key="10">
    <source>
        <dbReference type="ARBA" id="ARBA00025044"/>
    </source>
</evidence>
<dbReference type="InterPro" id="IPR001689">
    <property type="entry name" value="Flag_FliM"/>
</dbReference>
<protein>
    <recommendedName>
        <fullName evidence="4">Flagellar motor switch protein FliM</fullName>
    </recommendedName>
</protein>
<organism evidence="12 13">
    <name type="scientific">Buchnera aphidicola subsp. Rhopalosiphum padi</name>
    <dbReference type="NCBI Taxonomy" id="98793"/>
    <lineage>
        <taxon>Bacteria</taxon>
        <taxon>Pseudomonadati</taxon>
        <taxon>Pseudomonadota</taxon>
        <taxon>Gammaproteobacteria</taxon>
        <taxon>Enterobacterales</taxon>
        <taxon>Erwiniaceae</taxon>
        <taxon>Buchnera</taxon>
    </lineage>
</organism>
<reference evidence="12 13" key="2">
    <citation type="submission" date="2019-05" db="EMBL/GenBank/DDBJ databases">
        <title>Genome evolution of the obligate endosymbiont Buchnera aphidicola.</title>
        <authorList>
            <person name="Moran N.A."/>
        </authorList>
    </citation>
    <scope>NUCLEOTIDE SEQUENCE [LARGE SCALE GENOMIC DNA]</scope>
    <source>
        <strain evidence="12 13">Rpa</strain>
    </source>
</reference>
<dbReference type="PANTHER" id="PTHR30034">
    <property type="entry name" value="FLAGELLAR MOTOR SWITCH PROTEIN FLIM"/>
    <property type="match status" value="1"/>
</dbReference>
<keyword evidence="7" id="KW-0283">Flagellar rotation</keyword>
<evidence type="ECO:0000256" key="8">
    <source>
        <dbReference type="ARBA" id="ARBA00023136"/>
    </source>
</evidence>
<keyword evidence="12" id="KW-0966">Cell projection</keyword>
<accession>A0A4D6Y4W6</accession>
<evidence type="ECO:0000256" key="2">
    <source>
        <dbReference type="ARBA" id="ARBA00004202"/>
    </source>
</evidence>
<dbReference type="PANTHER" id="PTHR30034:SF6">
    <property type="entry name" value="YOP PROTEINS TRANSLOCATION PROTEIN Q"/>
    <property type="match status" value="1"/>
</dbReference>
<comment type="subcellular location">
    <subcellularLocation>
        <location evidence="1">Bacterial flagellum basal body</location>
    </subcellularLocation>
    <subcellularLocation>
        <location evidence="2">Cell membrane</location>
        <topology evidence="2">Peripheral membrane protein</topology>
    </subcellularLocation>
</comment>
<name>A0A4D6Y4W6_BUCRP</name>
<dbReference type="AlphaFoldDB" id="A0A4D6Y4W6"/>
<keyword evidence="6" id="KW-0145">Chemotaxis</keyword>
<keyword evidence="8" id="KW-0472">Membrane</keyword>
<evidence type="ECO:0000256" key="1">
    <source>
        <dbReference type="ARBA" id="ARBA00004117"/>
    </source>
</evidence>
<proteinExistence type="inferred from homology"/>
<dbReference type="Gene3D" id="3.40.1550.10">
    <property type="entry name" value="CheC-like"/>
    <property type="match status" value="1"/>
</dbReference>
<dbReference type="GO" id="GO:0003774">
    <property type="term" value="F:cytoskeletal motor activity"/>
    <property type="evidence" value="ECO:0007669"/>
    <property type="project" value="InterPro"/>
</dbReference>
<evidence type="ECO:0000256" key="6">
    <source>
        <dbReference type="ARBA" id="ARBA00022500"/>
    </source>
</evidence>
<reference evidence="12 13" key="1">
    <citation type="submission" date="2018-12" db="EMBL/GenBank/DDBJ databases">
        <authorList>
            <person name="Chong R.A."/>
        </authorList>
    </citation>
    <scope>NUCLEOTIDE SEQUENCE [LARGE SCALE GENOMIC DNA]</scope>
    <source>
        <strain evidence="12 13">Rpa</strain>
    </source>
</reference>
<evidence type="ECO:0000256" key="3">
    <source>
        <dbReference type="ARBA" id="ARBA00011049"/>
    </source>
</evidence>
<evidence type="ECO:0000259" key="11">
    <source>
        <dbReference type="Pfam" id="PF01052"/>
    </source>
</evidence>
<dbReference type="GO" id="GO:0050918">
    <property type="term" value="P:positive chemotaxis"/>
    <property type="evidence" value="ECO:0007669"/>
    <property type="project" value="TreeGrafter"/>
</dbReference>
<comment type="function">
    <text evidence="10">FliM is one of three proteins (FliG, FliN, FliM) that forms the rotor-mounted switch complex (C ring), located at the base of the basal body. This complex interacts with the CheY and CheZ chemotaxis proteins, in addition to contacting components of the motor that determine the direction of flagellar rotation.</text>
</comment>
<gene>
    <name evidence="12" type="ORF">D9V76_00410</name>
</gene>
<keyword evidence="12" id="KW-0969">Cilium</keyword>
<evidence type="ECO:0000313" key="12">
    <source>
        <dbReference type="EMBL" id="QCI24736.1"/>
    </source>
</evidence>
<dbReference type="SUPFAM" id="SSF101801">
    <property type="entry name" value="Surface presentation of antigens (SPOA)"/>
    <property type="match status" value="1"/>
</dbReference>
<evidence type="ECO:0000256" key="5">
    <source>
        <dbReference type="ARBA" id="ARBA00022475"/>
    </source>
</evidence>
<dbReference type="InterPro" id="IPR001543">
    <property type="entry name" value="FliN-like_C"/>
</dbReference>
<sequence length="301" mass="35387">MGKSTNLDNKHKIIYKREKNLDEFLTQSEIKKLEKINQKFIKKIIMIFSTFIKSDIELNFHTVKINSYTNDDKNFHYLYSNSLKIKPLEKKSFIFFSPNLLSVFIDFLFGGNGNTINKIDIKKEITYSEDFVNKKIVEFIIDTYCKSCKDFFYIDIKFLNFNIIDLKKNFFSTNNPFITNYFDFNLNGIKVFFSILIPLSIIKQKNKKIITSLDTNISSKNTILKENIFIEHVCEIELDVIVELIISSVPKNKFDNLREGDVLLIENPEKVTAYIEKKPIFSGKHKIFDGKSIIFLENFFN</sequence>
<dbReference type="EMBL" id="CP034858">
    <property type="protein sequence ID" value="QCI24736.1"/>
    <property type="molecule type" value="Genomic_DNA"/>
</dbReference>
<dbReference type="Pfam" id="PF02154">
    <property type="entry name" value="FliM"/>
    <property type="match status" value="1"/>
</dbReference>
<keyword evidence="9" id="KW-0975">Bacterial flagellum</keyword>